<dbReference type="SUPFAM" id="SSF47413">
    <property type="entry name" value="lambda repressor-like DNA-binding domains"/>
    <property type="match status" value="1"/>
</dbReference>
<dbReference type="PANTHER" id="PTHR35010:SF2">
    <property type="entry name" value="BLL4672 PROTEIN"/>
    <property type="match status" value="1"/>
</dbReference>
<evidence type="ECO:0000259" key="1">
    <source>
        <dbReference type="PROSITE" id="PS50943"/>
    </source>
</evidence>
<dbReference type="SMART" id="SM00530">
    <property type="entry name" value="HTH_XRE"/>
    <property type="match status" value="1"/>
</dbReference>
<dbReference type="CDD" id="cd00093">
    <property type="entry name" value="HTH_XRE"/>
    <property type="match status" value="1"/>
</dbReference>
<protein>
    <submittedName>
        <fullName evidence="2">XRE family transcriptional regulator</fullName>
    </submittedName>
</protein>
<proteinExistence type="predicted"/>
<comment type="caution">
    <text evidence="2">The sequence shown here is derived from an EMBL/GenBank/DDBJ whole genome shotgun (WGS) entry which is preliminary data.</text>
</comment>
<dbReference type="AlphaFoldDB" id="A0A4R4ZW58"/>
<dbReference type="Proteomes" id="UP000295578">
    <property type="component" value="Unassembled WGS sequence"/>
</dbReference>
<gene>
    <name evidence="2" type="ORF">E1293_43770</name>
</gene>
<dbReference type="Gene3D" id="1.10.260.40">
    <property type="entry name" value="lambda repressor-like DNA-binding domains"/>
    <property type="match status" value="1"/>
</dbReference>
<evidence type="ECO:0000313" key="3">
    <source>
        <dbReference type="Proteomes" id="UP000295578"/>
    </source>
</evidence>
<dbReference type="PANTHER" id="PTHR35010">
    <property type="entry name" value="BLL4672 PROTEIN-RELATED"/>
    <property type="match status" value="1"/>
</dbReference>
<dbReference type="OrthoDB" id="4336585at2"/>
<sequence length="78" mass="8441">MLLKTRRARLRPGEAGAGNFGGQRRVPGLRREELALLAGVSVDYYTRLEQGRARNVSADVLDAVAGALGLDADERAYL</sequence>
<reference evidence="2 3" key="1">
    <citation type="submission" date="2019-03" db="EMBL/GenBank/DDBJ databases">
        <title>Draft genome sequences of novel Actinobacteria.</title>
        <authorList>
            <person name="Sahin N."/>
            <person name="Ay H."/>
            <person name="Saygin H."/>
        </authorList>
    </citation>
    <scope>NUCLEOTIDE SEQUENCE [LARGE SCALE GENOMIC DNA]</scope>
    <source>
        <strain evidence="2 3">DSM 45941</strain>
    </source>
</reference>
<feature type="non-terminal residue" evidence="2">
    <location>
        <position position="78"/>
    </location>
</feature>
<dbReference type="PROSITE" id="PS50943">
    <property type="entry name" value="HTH_CROC1"/>
    <property type="match status" value="1"/>
</dbReference>
<dbReference type="GO" id="GO:0003677">
    <property type="term" value="F:DNA binding"/>
    <property type="evidence" value="ECO:0007669"/>
    <property type="project" value="InterPro"/>
</dbReference>
<evidence type="ECO:0000313" key="2">
    <source>
        <dbReference type="EMBL" id="TDD62780.1"/>
    </source>
</evidence>
<dbReference type="EMBL" id="SMKY01000434">
    <property type="protein sequence ID" value="TDD62780.1"/>
    <property type="molecule type" value="Genomic_DNA"/>
</dbReference>
<dbReference type="InterPro" id="IPR010982">
    <property type="entry name" value="Lambda_DNA-bd_dom_sf"/>
</dbReference>
<keyword evidence="3" id="KW-1185">Reference proteome</keyword>
<organism evidence="2 3">
    <name type="scientific">Actinomadura darangshiensis</name>
    <dbReference type="NCBI Taxonomy" id="705336"/>
    <lineage>
        <taxon>Bacteria</taxon>
        <taxon>Bacillati</taxon>
        <taxon>Actinomycetota</taxon>
        <taxon>Actinomycetes</taxon>
        <taxon>Streptosporangiales</taxon>
        <taxon>Thermomonosporaceae</taxon>
        <taxon>Actinomadura</taxon>
    </lineage>
</organism>
<dbReference type="InterPro" id="IPR001387">
    <property type="entry name" value="Cro/C1-type_HTH"/>
</dbReference>
<dbReference type="Pfam" id="PF13560">
    <property type="entry name" value="HTH_31"/>
    <property type="match status" value="1"/>
</dbReference>
<feature type="domain" description="HTH cro/C1-type" evidence="1">
    <location>
        <begin position="28"/>
        <end position="75"/>
    </location>
</feature>
<name>A0A4R4ZW58_9ACTN</name>
<accession>A0A4R4ZW58</accession>